<reference evidence="1 2" key="1">
    <citation type="submission" date="2021-03" db="EMBL/GenBank/DDBJ databases">
        <title>Muricauda sp. CAU 1631 isolated from Incheon.</title>
        <authorList>
            <person name="Kim W."/>
        </authorList>
    </citation>
    <scope>NUCLEOTIDE SEQUENCE [LARGE SCALE GENOMIC DNA]</scope>
    <source>
        <strain evidence="1 2">CAU 1631</strain>
    </source>
</reference>
<evidence type="ECO:0000313" key="2">
    <source>
        <dbReference type="Proteomes" id="UP000664163"/>
    </source>
</evidence>
<dbReference type="Proteomes" id="UP000664163">
    <property type="component" value="Unassembled WGS sequence"/>
</dbReference>
<evidence type="ECO:0000313" key="1">
    <source>
        <dbReference type="EMBL" id="MBO0331131.1"/>
    </source>
</evidence>
<keyword evidence="2" id="KW-1185">Reference proteome</keyword>
<gene>
    <name evidence="1" type="ORF">J0X13_11250</name>
</gene>
<organism evidence="1 2">
    <name type="scientific">[Muricauda] lutisoli</name>
    <dbReference type="NCBI Taxonomy" id="2816035"/>
    <lineage>
        <taxon>Bacteria</taxon>
        <taxon>Pseudomonadati</taxon>
        <taxon>Bacteroidota</taxon>
        <taxon>Flavobacteriia</taxon>
        <taxon>Flavobacteriales</taxon>
        <taxon>Flavobacteriaceae</taxon>
        <taxon>Allomuricauda</taxon>
    </lineage>
</organism>
<dbReference type="EMBL" id="JAFLND010000003">
    <property type="protein sequence ID" value="MBO0331131.1"/>
    <property type="molecule type" value="Genomic_DNA"/>
</dbReference>
<dbReference type="RefSeq" id="WP_207071534.1">
    <property type="nucleotide sequence ID" value="NZ_JAFLND010000003.1"/>
</dbReference>
<accession>A0ABS3EXZ5</accession>
<name>A0ABS3EXZ5_9FLAO</name>
<protein>
    <submittedName>
        <fullName evidence="1">Uncharacterized protein</fullName>
    </submittedName>
</protein>
<proteinExistence type="predicted"/>
<sequence length="299" mass="35395">MFTSEDFYNSYQLNFFDYKQNANKYLLGLDDDSIEKLMNGIYHSEVNEFKSTVKMDIRLTCLWSIDTLFELLFALLPDHKQRLQGSHIVDNLSKGKFYYKDLEKWINGSKGNFERLNWTIHHKSKEGEIKRHCSTLRYLFYKGIFDLPEEKDIQESVMVLDFILKYLGREITDNRGQLNSFKHGVRLLPFLKSMHLSIPGDKSKEISFDLQGSISYQTVDKHKNMRTINTDTLNPERDFELTTLCTNMIYNIIIQRKTRRERFKVNGSNFIFLFTEILIEELKKIHPKVSSLKINLRSN</sequence>
<comment type="caution">
    <text evidence="1">The sequence shown here is derived from an EMBL/GenBank/DDBJ whole genome shotgun (WGS) entry which is preliminary data.</text>
</comment>